<keyword evidence="3" id="KW-1185">Reference proteome</keyword>
<dbReference type="AlphaFoldDB" id="A0AAV0ZGU8"/>
<keyword evidence="1" id="KW-0175">Coiled coil</keyword>
<evidence type="ECO:0000313" key="2">
    <source>
        <dbReference type="EMBL" id="CAI8596448.1"/>
    </source>
</evidence>
<name>A0AAV0ZGU8_VICFA</name>
<reference evidence="2 3" key="1">
    <citation type="submission" date="2023-01" db="EMBL/GenBank/DDBJ databases">
        <authorList>
            <person name="Kreplak J."/>
        </authorList>
    </citation>
    <scope>NUCLEOTIDE SEQUENCE [LARGE SCALE GENOMIC DNA]</scope>
</reference>
<protein>
    <submittedName>
        <fullName evidence="2">Uncharacterized protein</fullName>
    </submittedName>
</protein>
<evidence type="ECO:0000256" key="1">
    <source>
        <dbReference type="SAM" id="Coils"/>
    </source>
</evidence>
<evidence type="ECO:0000313" key="3">
    <source>
        <dbReference type="Proteomes" id="UP001157006"/>
    </source>
</evidence>
<dbReference type="EMBL" id="OX451737">
    <property type="protein sequence ID" value="CAI8596448.1"/>
    <property type="molecule type" value="Genomic_DNA"/>
</dbReference>
<proteinExistence type="predicted"/>
<feature type="coiled-coil region" evidence="1">
    <location>
        <begin position="52"/>
        <end position="90"/>
    </location>
</feature>
<gene>
    <name evidence="2" type="ORF">VFH_II035920</name>
</gene>
<dbReference type="Proteomes" id="UP001157006">
    <property type="component" value="Chromosome 2"/>
</dbReference>
<accession>A0AAV0ZGU8</accession>
<organism evidence="2 3">
    <name type="scientific">Vicia faba</name>
    <name type="common">Broad bean</name>
    <name type="synonym">Faba vulgaris</name>
    <dbReference type="NCBI Taxonomy" id="3906"/>
    <lineage>
        <taxon>Eukaryota</taxon>
        <taxon>Viridiplantae</taxon>
        <taxon>Streptophyta</taxon>
        <taxon>Embryophyta</taxon>
        <taxon>Tracheophyta</taxon>
        <taxon>Spermatophyta</taxon>
        <taxon>Magnoliopsida</taxon>
        <taxon>eudicotyledons</taxon>
        <taxon>Gunneridae</taxon>
        <taxon>Pentapetalae</taxon>
        <taxon>rosids</taxon>
        <taxon>fabids</taxon>
        <taxon>Fabales</taxon>
        <taxon>Fabaceae</taxon>
        <taxon>Papilionoideae</taxon>
        <taxon>50 kb inversion clade</taxon>
        <taxon>NPAAA clade</taxon>
        <taxon>Hologalegina</taxon>
        <taxon>IRL clade</taxon>
        <taxon>Fabeae</taxon>
        <taxon>Vicia</taxon>
    </lineage>
</organism>
<sequence length="170" mass="19370">MRNNNILGLRLLQNRLTLLRTMIQRRVTFWPRDQYDIVFNSVEEKAIQVDEYRKDAEALKVLQDEVAHLRRELHDTLQRAMQNMLEVQKQVVEHGRKLCPDDVIYTEVIDLFMSAPGVTQGGGHDDCSSPKSRISIAAPEALLELKWASPGSTAYVLGLARSEEGCTNYT</sequence>